<dbReference type="EMBL" id="FOTW01000005">
    <property type="protein sequence ID" value="SFL52669.1"/>
    <property type="molecule type" value="Genomic_DNA"/>
</dbReference>
<keyword evidence="5 8" id="KW-0418">Kinase</keyword>
<protein>
    <recommendedName>
        <fullName evidence="2">histidine kinase</fullName>
        <ecNumber evidence="2">2.7.13.3</ecNumber>
    </recommendedName>
</protein>
<dbReference type="InterPro" id="IPR036890">
    <property type="entry name" value="HATPase_C_sf"/>
</dbReference>
<dbReference type="SUPFAM" id="SSF55874">
    <property type="entry name" value="ATPase domain of HSP90 chaperone/DNA topoisomerase II/histidine kinase"/>
    <property type="match status" value="1"/>
</dbReference>
<organism evidence="8 9">
    <name type="scientific">Rugamonas rubra</name>
    <dbReference type="NCBI Taxonomy" id="758825"/>
    <lineage>
        <taxon>Bacteria</taxon>
        <taxon>Pseudomonadati</taxon>
        <taxon>Pseudomonadota</taxon>
        <taxon>Betaproteobacteria</taxon>
        <taxon>Burkholderiales</taxon>
        <taxon>Oxalobacteraceae</taxon>
        <taxon>Telluria group</taxon>
        <taxon>Rugamonas</taxon>
    </lineage>
</organism>
<dbReference type="GO" id="GO:0004673">
    <property type="term" value="F:protein histidine kinase activity"/>
    <property type="evidence" value="ECO:0007669"/>
    <property type="project" value="UniProtKB-EC"/>
</dbReference>
<evidence type="ECO:0000256" key="2">
    <source>
        <dbReference type="ARBA" id="ARBA00012438"/>
    </source>
</evidence>
<accession>A0A1I4IE79</accession>
<keyword evidence="6" id="KW-0067">ATP-binding</keyword>
<dbReference type="EC" id="2.7.13.3" evidence="2"/>
<evidence type="ECO:0000256" key="1">
    <source>
        <dbReference type="ARBA" id="ARBA00000085"/>
    </source>
</evidence>
<dbReference type="Gene3D" id="1.10.287.130">
    <property type="match status" value="1"/>
</dbReference>
<name>A0A1I4IE79_9BURK</name>
<dbReference type="InterPro" id="IPR004358">
    <property type="entry name" value="Sig_transdc_His_kin-like_C"/>
</dbReference>
<evidence type="ECO:0000256" key="3">
    <source>
        <dbReference type="ARBA" id="ARBA00022679"/>
    </source>
</evidence>
<keyword evidence="9" id="KW-1185">Reference proteome</keyword>
<comment type="catalytic activity">
    <reaction evidence="1">
        <text>ATP + protein L-histidine = ADP + protein N-phospho-L-histidine.</text>
        <dbReference type="EC" id="2.7.13.3"/>
    </reaction>
</comment>
<dbReference type="InterPro" id="IPR005467">
    <property type="entry name" value="His_kinase_dom"/>
</dbReference>
<keyword evidence="4" id="KW-0547">Nucleotide-binding</keyword>
<evidence type="ECO:0000256" key="6">
    <source>
        <dbReference type="ARBA" id="ARBA00022840"/>
    </source>
</evidence>
<dbReference type="PRINTS" id="PR00344">
    <property type="entry name" value="BCTRLSENSOR"/>
</dbReference>
<gene>
    <name evidence="8" type="ORF">SAMN02982985_00515</name>
</gene>
<keyword evidence="3" id="KW-0808">Transferase</keyword>
<evidence type="ECO:0000256" key="5">
    <source>
        <dbReference type="ARBA" id="ARBA00022777"/>
    </source>
</evidence>
<dbReference type="InterPro" id="IPR050980">
    <property type="entry name" value="2C_sensor_his_kinase"/>
</dbReference>
<evidence type="ECO:0000313" key="9">
    <source>
        <dbReference type="Proteomes" id="UP000199470"/>
    </source>
</evidence>
<dbReference type="RefSeq" id="WP_093383315.1">
    <property type="nucleotide sequence ID" value="NZ_FOTW01000005.1"/>
</dbReference>
<dbReference type="STRING" id="758825.SAMN02982985_00515"/>
<dbReference type="AlphaFoldDB" id="A0A1I4IE79"/>
<evidence type="ECO:0000259" key="7">
    <source>
        <dbReference type="PROSITE" id="PS50109"/>
    </source>
</evidence>
<dbReference type="Gene3D" id="3.30.565.10">
    <property type="entry name" value="Histidine kinase-like ATPase, C-terminal domain"/>
    <property type="match status" value="1"/>
</dbReference>
<proteinExistence type="predicted"/>
<feature type="domain" description="Histidine kinase" evidence="7">
    <location>
        <begin position="451"/>
        <end position="682"/>
    </location>
</feature>
<sequence>MLASNTHPPATGTDSKAHAEAQLQLLREYLTGFELAHFSSSLHLIRQMPLAPGQALELEAFQILAQSLHDDAAPNELLLRAKSLQMQAQSENFPMAQAAAWRALQWVQTRMRLYHAALDSVARAGELYQRCGQDALAVQMRAIRCTVLFSSEMYVELRQNCAELLGHPDGLAAPVRALLLNYSASAAYYLAIEEDDEDSAAPHWDDCLALRQQALALACAEGLHYHEGLALLNLAVVTATLGRAAESREYLRQFHRRVEPEHVQPYWVLGLRLCEVLLGCVELPREQAWRTLLAFDAELALEPPHSIGSREIVSHTIRRYGRQWGYLEQTLQACISQVRVERRHKREIANALGETINAVMERPHLQHENAQLAQHGTALENSLAQRNIELSNALCKVQAEVSVRQAAEAALRRAHDELEEQVRARTGELELAMRSLMQQEKQLGMSRMVVGMAHEMNTPLGNARVAASAIAEQGVELQRNLAGGTLKRSQLQALLSHVADGGALLERAISQISALVERFKGLSSHPEQEACGRFDMAELLRMCQGHWQPLMGPQSVRMRLELPEELWLSGYGNGCRQVFQQLFENSIYHGFKGRTGGEIVVAASRVGEELLIEWADDGNGIAAEHLGKVFEPFFTTQLGQSGAGLGLASVHSLVVDMMKGSVAIASAPGEGARVLLRLPVAGGAVELAALR</sequence>
<dbReference type="InterPro" id="IPR003594">
    <property type="entry name" value="HATPase_dom"/>
</dbReference>
<evidence type="ECO:0000256" key="4">
    <source>
        <dbReference type="ARBA" id="ARBA00022741"/>
    </source>
</evidence>
<dbReference type="OrthoDB" id="8766163at2"/>
<dbReference type="GO" id="GO:0005524">
    <property type="term" value="F:ATP binding"/>
    <property type="evidence" value="ECO:0007669"/>
    <property type="project" value="UniProtKB-KW"/>
</dbReference>
<dbReference type="Pfam" id="PF02518">
    <property type="entry name" value="HATPase_c"/>
    <property type="match status" value="1"/>
</dbReference>
<dbReference type="Proteomes" id="UP000199470">
    <property type="component" value="Unassembled WGS sequence"/>
</dbReference>
<dbReference type="PANTHER" id="PTHR44936">
    <property type="entry name" value="SENSOR PROTEIN CREC"/>
    <property type="match status" value="1"/>
</dbReference>
<dbReference type="PANTHER" id="PTHR44936:SF10">
    <property type="entry name" value="SENSOR PROTEIN RSTB"/>
    <property type="match status" value="1"/>
</dbReference>
<evidence type="ECO:0000313" key="8">
    <source>
        <dbReference type="EMBL" id="SFL52669.1"/>
    </source>
</evidence>
<dbReference type="SMART" id="SM00387">
    <property type="entry name" value="HATPase_c"/>
    <property type="match status" value="1"/>
</dbReference>
<dbReference type="PROSITE" id="PS50109">
    <property type="entry name" value="HIS_KIN"/>
    <property type="match status" value="1"/>
</dbReference>
<reference evidence="8 9" key="1">
    <citation type="submission" date="2016-10" db="EMBL/GenBank/DDBJ databases">
        <authorList>
            <person name="de Groot N.N."/>
        </authorList>
    </citation>
    <scope>NUCLEOTIDE SEQUENCE [LARGE SCALE GENOMIC DNA]</scope>
    <source>
        <strain evidence="8 9">ATCC 43154</strain>
    </source>
</reference>